<reference evidence="1 2" key="1">
    <citation type="journal article" date="2013" name="Genome Announc.">
        <title>Whole Genome Sequencing and Comparative Analysis of Bartonella bacilliformis Strain INS, the Causative Agent of Carrion's Disease.</title>
        <authorList>
            <person name="Tarazona D."/>
            <person name="Padilla C."/>
            <person name="Caceres O."/>
            <person name="Montenegro J.D."/>
            <person name="Bailon H."/>
            <person name="Ventura G."/>
            <person name="Mendoza G."/>
            <person name="Anaya E."/>
            <person name="Guio H."/>
        </authorList>
    </citation>
    <scope>NUCLEOTIDE SEQUENCE [LARGE SCALE GENOMIC DNA]</scope>
    <source>
        <strain evidence="1 2">INS</strain>
    </source>
</reference>
<sequence>MAATRAANSGATVSQIKALFGWPKIAGHPFILRVQIAKTCSRIHKKATKRCGIDSKKSIKSKDF</sequence>
<comment type="caution">
    <text evidence="1">The sequence shown here is derived from an EMBL/GenBank/DDBJ whole genome shotgun (WGS) entry which is preliminary data.</text>
</comment>
<proteinExistence type="predicted"/>
<name>A0ABP2SRA3_BARBA</name>
<gene>
    <name evidence="1" type="ORF">BbINS_03627</name>
</gene>
<evidence type="ECO:0000313" key="1">
    <source>
        <dbReference type="EMBL" id="EKS44138.1"/>
    </source>
</evidence>
<keyword evidence="2" id="KW-1185">Reference proteome</keyword>
<dbReference type="EMBL" id="AMQK01000011">
    <property type="protein sequence ID" value="EKS44138.1"/>
    <property type="molecule type" value="Genomic_DNA"/>
</dbReference>
<accession>A0ABP2SRA3</accession>
<protein>
    <submittedName>
        <fullName evidence="1">Uncharacterized protein</fullName>
    </submittedName>
</protein>
<evidence type="ECO:0000313" key="2">
    <source>
        <dbReference type="Proteomes" id="UP000009359"/>
    </source>
</evidence>
<organism evidence="1 2">
    <name type="scientific">Bartonella bacilliformis INS</name>
    <dbReference type="NCBI Taxonomy" id="1206782"/>
    <lineage>
        <taxon>Bacteria</taxon>
        <taxon>Pseudomonadati</taxon>
        <taxon>Pseudomonadota</taxon>
        <taxon>Alphaproteobacteria</taxon>
        <taxon>Hyphomicrobiales</taxon>
        <taxon>Bartonellaceae</taxon>
        <taxon>Bartonella</taxon>
    </lineage>
</organism>
<dbReference type="Proteomes" id="UP000009359">
    <property type="component" value="Unassembled WGS sequence"/>
</dbReference>